<dbReference type="GO" id="GO:0010181">
    <property type="term" value="F:FMN binding"/>
    <property type="evidence" value="ECO:0007669"/>
    <property type="project" value="InterPro"/>
</dbReference>
<dbReference type="Pfam" id="PF12724">
    <property type="entry name" value="Flavodoxin_5"/>
    <property type="match status" value="1"/>
</dbReference>
<dbReference type="PANTHER" id="PTHR38030:SF2">
    <property type="entry name" value="PROTOPORPHYRINOGEN IX DEHYDROGENASE [QUINONE]"/>
    <property type="match status" value="1"/>
</dbReference>
<dbReference type="InterPro" id="IPR026816">
    <property type="entry name" value="Flavodoxin_dom"/>
</dbReference>
<sequence length="179" mass="20302">MKTIVIYKSKTGFTKMYAEWIGEELNCDISSYENFPLSTIAEYDCVIYGSRVHAGKVDGIKEIKELFVGCITTKLVVFATGGTPLEAKDVINKIWQRVFSEKELKTIPHFYMQSGLNYKKMSFGDRTIMKTLAKILGRKKIKNSAETGCEKAIANSYDISSRKYIVPLVEFVKEQAKIL</sequence>
<proteinExistence type="predicted"/>
<dbReference type="OrthoDB" id="2146857at2"/>
<dbReference type="SUPFAM" id="SSF52218">
    <property type="entry name" value="Flavoproteins"/>
    <property type="match status" value="1"/>
</dbReference>
<dbReference type="EMBL" id="WBZC01000040">
    <property type="protein sequence ID" value="KAB3533450.1"/>
    <property type="molecule type" value="Genomic_DNA"/>
</dbReference>
<dbReference type="PROSITE" id="PS00201">
    <property type="entry name" value="FLAVODOXIN"/>
    <property type="match status" value="1"/>
</dbReference>
<keyword evidence="3" id="KW-1185">Reference proteome</keyword>
<comment type="caution">
    <text evidence="2">The sequence shown here is derived from an EMBL/GenBank/DDBJ whole genome shotgun (WGS) entry which is preliminary data.</text>
</comment>
<feature type="domain" description="Flavodoxin" evidence="1">
    <location>
        <begin position="4"/>
        <end position="140"/>
    </location>
</feature>
<organism evidence="2 3">
    <name type="scientific">Alkaliphilus pronyensis</name>
    <dbReference type="NCBI Taxonomy" id="1482732"/>
    <lineage>
        <taxon>Bacteria</taxon>
        <taxon>Bacillati</taxon>
        <taxon>Bacillota</taxon>
        <taxon>Clostridia</taxon>
        <taxon>Peptostreptococcales</taxon>
        <taxon>Natronincolaceae</taxon>
        <taxon>Alkaliphilus</taxon>
    </lineage>
</organism>
<dbReference type="GO" id="GO:0006783">
    <property type="term" value="P:heme biosynthetic process"/>
    <property type="evidence" value="ECO:0007669"/>
    <property type="project" value="TreeGrafter"/>
</dbReference>
<dbReference type="RefSeq" id="WP_151861594.1">
    <property type="nucleotide sequence ID" value="NZ_WBZC01000040.1"/>
</dbReference>
<dbReference type="GO" id="GO:0070819">
    <property type="term" value="F:menaquinone-dependent protoporphyrinogen oxidase activity"/>
    <property type="evidence" value="ECO:0007669"/>
    <property type="project" value="TreeGrafter"/>
</dbReference>
<gene>
    <name evidence="2" type="ORF">F8154_10635</name>
</gene>
<dbReference type="InterPro" id="IPR052200">
    <property type="entry name" value="Protoporphyrinogen_IX_DH"/>
</dbReference>
<dbReference type="AlphaFoldDB" id="A0A6I0F6Q0"/>
<reference evidence="2 3" key="1">
    <citation type="submission" date="2019-10" db="EMBL/GenBank/DDBJ databases">
        <title>Alkaliphilus serpentinus sp. nov. and Alkaliphilus pronyensis sp. nov., two novel anaerobic alkaliphilic species isolated from the serpentinized-hosted hydrothermal field of the Prony Bay (New Caledonia).</title>
        <authorList>
            <person name="Postec A."/>
        </authorList>
    </citation>
    <scope>NUCLEOTIDE SEQUENCE [LARGE SCALE GENOMIC DNA]</scope>
    <source>
        <strain evidence="2 3">LacV</strain>
    </source>
</reference>
<evidence type="ECO:0000313" key="3">
    <source>
        <dbReference type="Proteomes" id="UP000432715"/>
    </source>
</evidence>
<accession>A0A6I0F6Q0</accession>
<dbReference type="Proteomes" id="UP000432715">
    <property type="component" value="Unassembled WGS sequence"/>
</dbReference>
<dbReference type="InterPro" id="IPR029039">
    <property type="entry name" value="Flavoprotein-like_sf"/>
</dbReference>
<dbReference type="PANTHER" id="PTHR38030">
    <property type="entry name" value="PROTOPORPHYRINOGEN IX DEHYDROGENASE [MENAQUINONE]"/>
    <property type="match status" value="1"/>
</dbReference>
<protein>
    <recommendedName>
        <fullName evidence="1">Flavodoxin domain-containing protein</fullName>
    </recommendedName>
</protein>
<evidence type="ECO:0000259" key="1">
    <source>
        <dbReference type="Pfam" id="PF12724"/>
    </source>
</evidence>
<evidence type="ECO:0000313" key="2">
    <source>
        <dbReference type="EMBL" id="KAB3533450.1"/>
    </source>
</evidence>
<dbReference type="GO" id="GO:0009055">
    <property type="term" value="F:electron transfer activity"/>
    <property type="evidence" value="ECO:0007669"/>
    <property type="project" value="InterPro"/>
</dbReference>
<dbReference type="Gene3D" id="3.40.50.360">
    <property type="match status" value="1"/>
</dbReference>
<name>A0A6I0F6Q0_9FIRM</name>
<dbReference type="InterPro" id="IPR001226">
    <property type="entry name" value="Flavodoxin_CS"/>
</dbReference>